<protein>
    <submittedName>
        <fullName evidence="2">Uncharacterized protein</fullName>
    </submittedName>
</protein>
<proteinExistence type="predicted"/>
<dbReference type="Proteomes" id="UP000242715">
    <property type="component" value="Unassembled WGS sequence"/>
</dbReference>
<dbReference type="EMBL" id="DF973624">
    <property type="protein sequence ID" value="GAU36280.1"/>
    <property type="molecule type" value="Genomic_DNA"/>
</dbReference>
<gene>
    <name evidence="2" type="ORF">TSUD_255340</name>
</gene>
<evidence type="ECO:0000256" key="1">
    <source>
        <dbReference type="SAM" id="MobiDB-lite"/>
    </source>
</evidence>
<organism evidence="2 3">
    <name type="scientific">Trifolium subterraneum</name>
    <name type="common">Subterranean clover</name>
    <dbReference type="NCBI Taxonomy" id="3900"/>
    <lineage>
        <taxon>Eukaryota</taxon>
        <taxon>Viridiplantae</taxon>
        <taxon>Streptophyta</taxon>
        <taxon>Embryophyta</taxon>
        <taxon>Tracheophyta</taxon>
        <taxon>Spermatophyta</taxon>
        <taxon>Magnoliopsida</taxon>
        <taxon>eudicotyledons</taxon>
        <taxon>Gunneridae</taxon>
        <taxon>Pentapetalae</taxon>
        <taxon>rosids</taxon>
        <taxon>fabids</taxon>
        <taxon>Fabales</taxon>
        <taxon>Fabaceae</taxon>
        <taxon>Papilionoideae</taxon>
        <taxon>50 kb inversion clade</taxon>
        <taxon>NPAAA clade</taxon>
        <taxon>Hologalegina</taxon>
        <taxon>IRL clade</taxon>
        <taxon>Trifolieae</taxon>
        <taxon>Trifolium</taxon>
    </lineage>
</organism>
<sequence length="108" mass="12468">MKTITLHYHVTPRQNMVLGGFKKWCKYNFILGAYVVGITTMDRCPSGQIFPAISFLHGLHSKCGDVSMTTTSDTTSYRRDLSSFFKRRGRSNKEGNKEKIYHNNMKKR</sequence>
<accession>A0A2Z6NIN5</accession>
<dbReference type="AlphaFoldDB" id="A0A2Z6NIN5"/>
<keyword evidence="3" id="KW-1185">Reference proteome</keyword>
<evidence type="ECO:0000313" key="2">
    <source>
        <dbReference type="EMBL" id="GAU36280.1"/>
    </source>
</evidence>
<evidence type="ECO:0000313" key="3">
    <source>
        <dbReference type="Proteomes" id="UP000242715"/>
    </source>
</evidence>
<feature type="region of interest" description="Disordered" evidence="1">
    <location>
        <begin position="87"/>
        <end position="108"/>
    </location>
</feature>
<name>A0A2Z6NIN5_TRISU</name>
<feature type="compositionally biased region" description="Basic and acidic residues" evidence="1">
    <location>
        <begin position="91"/>
        <end position="101"/>
    </location>
</feature>
<reference evidence="3" key="1">
    <citation type="journal article" date="2017" name="Front. Plant Sci.">
        <title>Climate Clever Clovers: New Paradigm to Reduce the Environmental Footprint of Ruminants by Breeding Low Methanogenic Forages Utilizing Haplotype Variation.</title>
        <authorList>
            <person name="Kaur P."/>
            <person name="Appels R."/>
            <person name="Bayer P.E."/>
            <person name="Keeble-Gagnere G."/>
            <person name="Wang J."/>
            <person name="Hirakawa H."/>
            <person name="Shirasawa K."/>
            <person name="Vercoe P."/>
            <person name="Stefanova K."/>
            <person name="Durmic Z."/>
            <person name="Nichols P."/>
            <person name="Revell C."/>
            <person name="Isobe S.N."/>
            <person name="Edwards D."/>
            <person name="Erskine W."/>
        </authorList>
    </citation>
    <scope>NUCLEOTIDE SEQUENCE [LARGE SCALE GENOMIC DNA]</scope>
    <source>
        <strain evidence="3">cv. Daliak</strain>
    </source>
</reference>